<organism evidence="9 10">
    <name type="scientific">Mya arenaria</name>
    <name type="common">Soft-shell clam</name>
    <dbReference type="NCBI Taxonomy" id="6604"/>
    <lineage>
        <taxon>Eukaryota</taxon>
        <taxon>Metazoa</taxon>
        <taxon>Spiralia</taxon>
        <taxon>Lophotrochozoa</taxon>
        <taxon>Mollusca</taxon>
        <taxon>Bivalvia</taxon>
        <taxon>Autobranchia</taxon>
        <taxon>Heteroconchia</taxon>
        <taxon>Euheterodonta</taxon>
        <taxon>Imparidentia</taxon>
        <taxon>Neoheterodontei</taxon>
        <taxon>Myida</taxon>
        <taxon>Myoidea</taxon>
        <taxon>Myidae</taxon>
        <taxon>Mya</taxon>
    </lineage>
</organism>
<evidence type="ECO:0000256" key="4">
    <source>
        <dbReference type="ARBA" id="ARBA00023098"/>
    </source>
</evidence>
<dbReference type="Pfam" id="PF00305">
    <property type="entry name" value="Lipoxygenase"/>
    <property type="match status" value="1"/>
</dbReference>
<feature type="domain" description="PLAT" evidence="7">
    <location>
        <begin position="151"/>
        <end position="268"/>
    </location>
</feature>
<gene>
    <name evidence="9" type="ORF">MAR_007296</name>
</gene>
<dbReference type="Gene3D" id="2.40.180.10">
    <property type="entry name" value="Catalase core domain"/>
    <property type="match status" value="1"/>
</dbReference>
<keyword evidence="1" id="KW-0479">Metal-binding</keyword>
<dbReference type="SUPFAM" id="SSF49723">
    <property type="entry name" value="Lipase/lipooxygenase domain (PLAT/LH2 domain)"/>
    <property type="match status" value="1"/>
</dbReference>
<dbReference type="SUPFAM" id="SSF48484">
    <property type="entry name" value="Lipoxigenase"/>
    <property type="match status" value="1"/>
</dbReference>
<sequence length="790" mass="89986">MPPKKPIQAIKKIKGKAVVQPGDTLTGGDEHQVEVQPVVEGVGQVITIGEHQRGCGRRRGDKDIVAEATEEADVGAENEDEYSNGGTSSEDDTEFPAQDKRPQRLCSLPNKSKPSVTGLKSYHNPGTRAMKATERHLRSLTIRLWYWPAETRSSSLNQTGDRLRAGTSGHVYVVLHGKENQETPPTKVDAVFYEAFERGQTYYFTVKNVKFEKVSVLEIWSDDAGLYKEWRIDTVTIENLSGSWDAVFPVFRWIRSNFHYKFRPNDTCLPQDDMFPEQHTQELEEKRTLYKYSQLRPGFPVQVSGIPIDEEFSFRSRKLWTLFRGDWQSVEDVESIYDDDMFPRPSDCTRWLSDEKFGQQRFDGLNSMVIRLCTVLPPKMAVDDEMMRPFLQGLSLEDAIKSKRTFVIDHSIMDGVTTRPGVFSCAPIALFFRRDDGKIVPAAIQLFQHLAPDNPVFLPSDPKYTWILAKMWFNCADAQVHQWIAHLGFTNIIMEGFVIATHRHLSQSHPIFKLLAPHFLYLIDINHCAVWKLMNPGGHIDNTFSVGKDGGAQLIGRHRPLWRLDVDGTLPADLRARGVEDPEVVPDYPCRDDALLTYNAIRSYVGRYVQLYYGSDDVLINDSEIQSWRRDLDLPMEAGGLGIKGVPGSEGKFTTRDQLITVLTSIIYTCSVGHASVNSKQYDEYAFPMNYPSWLKGDPPKDKSAKTERDILDAIHPRKAHREVMSVSKILSERSTRPLGDFAVDYVYDPPAVQIQKEFRAELKNVSDVIKRRNETRECPYPYLDPAKRE</sequence>
<feature type="compositionally biased region" description="Basic and acidic residues" evidence="6">
    <location>
        <begin position="50"/>
        <end position="65"/>
    </location>
</feature>
<dbReference type="InterPro" id="IPR020834">
    <property type="entry name" value="LipOase_CS"/>
</dbReference>
<dbReference type="PANTHER" id="PTHR11771">
    <property type="entry name" value="LIPOXYGENASE"/>
    <property type="match status" value="1"/>
</dbReference>
<evidence type="ECO:0000313" key="9">
    <source>
        <dbReference type="EMBL" id="WAQ94825.1"/>
    </source>
</evidence>
<dbReference type="InterPro" id="IPR013819">
    <property type="entry name" value="LipOase_C"/>
</dbReference>
<evidence type="ECO:0000313" key="10">
    <source>
        <dbReference type="Proteomes" id="UP001164746"/>
    </source>
</evidence>
<proteinExistence type="predicted"/>
<dbReference type="PROSITE" id="PS51393">
    <property type="entry name" value="LIPOXYGENASE_3"/>
    <property type="match status" value="1"/>
</dbReference>
<evidence type="ECO:0000256" key="5">
    <source>
        <dbReference type="PROSITE-ProRule" id="PRU00152"/>
    </source>
</evidence>
<dbReference type="Gene3D" id="3.10.450.60">
    <property type="match status" value="1"/>
</dbReference>
<keyword evidence="4" id="KW-0443">Lipid metabolism</keyword>
<comment type="caution">
    <text evidence="5">Lacks conserved residue(s) required for the propagation of feature annotation.</text>
</comment>
<evidence type="ECO:0000256" key="6">
    <source>
        <dbReference type="SAM" id="MobiDB-lite"/>
    </source>
</evidence>
<dbReference type="PROSITE" id="PS00081">
    <property type="entry name" value="LIPOXYGENASE_2"/>
    <property type="match status" value="1"/>
</dbReference>
<evidence type="ECO:0000259" key="7">
    <source>
        <dbReference type="PROSITE" id="PS50095"/>
    </source>
</evidence>
<dbReference type="PROSITE" id="PS50095">
    <property type="entry name" value="PLAT"/>
    <property type="match status" value="1"/>
</dbReference>
<dbReference type="InterPro" id="IPR036392">
    <property type="entry name" value="PLAT/LH2_dom_sf"/>
</dbReference>
<dbReference type="InterPro" id="IPR036226">
    <property type="entry name" value="LipOase_C_sf"/>
</dbReference>
<accession>A0ABY7DEQ4</accession>
<feature type="compositionally biased region" description="Acidic residues" evidence="6">
    <location>
        <begin position="68"/>
        <end position="82"/>
    </location>
</feature>
<keyword evidence="3" id="KW-0560">Oxidoreductase</keyword>
<reference evidence="9" key="1">
    <citation type="submission" date="2022-11" db="EMBL/GenBank/DDBJ databases">
        <title>Centuries of genome instability and evolution in soft-shell clam transmissible cancer (bioRxiv).</title>
        <authorList>
            <person name="Hart S.F.M."/>
            <person name="Yonemitsu M.A."/>
            <person name="Giersch R.M."/>
            <person name="Beal B.F."/>
            <person name="Arriagada G."/>
            <person name="Davis B.W."/>
            <person name="Ostrander E.A."/>
            <person name="Goff S.P."/>
            <person name="Metzger M.J."/>
        </authorList>
    </citation>
    <scope>NUCLEOTIDE SEQUENCE</scope>
    <source>
        <strain evidence="9">MELC-2E11</strain>
        <tissue evidence="9">Siphon/mantle</tissue>
    </source>
</reference>
<feature type="domain" description="Lipoxygenase" evidence="8">
    <location>
        <begin position="217"/>
        <end position="790"/>
    </location>
</feature>
<evidence type="ECO:0000256" key="3">
    <source>
        <dbReference type="ARBA" id="ARBA00023002"/>
    </source>
</evidence>
<evidence type="ECO:0000259" key="8">
    <source>
        <dbReference type="PROSITE" id="PS51393"/>
    </source>
</evidence>
<name>A0ABY7DEQ4_MYAAR</name>
<keyword evidence="10" id="KW-1185">Reference proteome</keyword>
<dbReference type="Gene3D" id="1.20.245.10">
    <property type="entry name" value="Lipoxygenase-1, Domain 5"/>
    <property type="match status" value="1"/>
</dbReference>
<dbReference type="Proteomes" id="UP001164746">
    <property type="component" value="Chromosome 1"/>
</dbReference>
<dbReference type="EMBL" id="CP111012">
    <property type="protein sequence ID" value="WAQ94825.1"/>
    <property type="molecule type" value="Genomic_DNA"/>
</dbReference>
<dbReference type="InterPro" id="IPR000907">
    <property type="entry name" value="LipOase"/>
</dbReference>
<keyword evidence="2" id="KW-0223">Dioxygenase</keyword>
<dbReference type="PRINTS" id="PR00087">
    <property type="entry name" value="LIPOXYGENASE"/>
</dbReference>
<evidence type="ECO:0000256" key="1">
    <source>
        <dbReference type="ARBA" id="ARBA00022723"/>
    </source>
</evidence>
<protein>
    <submittedName>
        <fullName evidence="9">LOX5-like protein</fullName>
    </submittedName>
</protein>
<evidence type="ECO:0000256" key="2">
    <source>
        <dbReference type="ARBA" id="ARBA00022964"/>
    </source>
</evidence>
<dbReference type="Pfam" id="PF01477">
    <property type="entry name" value="PLAT"/>
    <property type="match status" value="1"/>
</dbReference>
<feature type="region of interest" description="Disordered" evidence="6">
    <location>
        <begin position="50"/>
        <end position="128"/>
    </location>
</feature>
<dbReference type="InterPro" id="IPR001024">
    <property type="entry name" value="PLAT/LH2_dom"/>
</dbReference>